<dbReference type="InterPro" id="IPR014284">
    <property type="entry name" value="RNA_pol_sigma-70_dom"/>
</dbReference>
<evidence type="ECO:0000256" key="1">
    <source>
        <dbReference type="ARBA" id="ARBA00022490"/>
    </source>
</evidence>
<evidence type="ECO:0000256" key="4">
    <source>
        <dbReference type="ARBA" id="ARBA00023125"/>
    </source>
</evidence>
<dbReference type="SUPFAM" id="SSF88946">
    <property type="entry name" value="Sigma2 domain of RNA polymerase sigma factors"/>
    <property type="match status" value="1"/>
</dbReference>
<name>A0A919WGD1_9BACI</name>
<dbReference type="NCBIfam" id="TIGR02895">
    <property type="entry name" value="spore_sigI"/>
    <property type="match status" value="1"/>
</dbReference>
<dbReference type="NCBIfam" id="TIGR02937">
    <property type="entry name" value="sigma70-ECF"/>
    <property type="match status" value="1"/>
</dbReference>
<keyword evidence="3 6" id="KW-0731">Sigma factor</keyword>
<evidence type="ECO:0000313" key="8">
    <source>
        <dbReference type="EMBL" id="GIN61277.1"/>
    </source>
</evidence>
<dbReference type="OrthoDB" id="3190733at2"/>
<dbReference type="InterPro" id="IPR014244">
    <property type="entry name" value="RNA_pol_sigma-I"/>
</dbReference>
<dbReference type="PIRSF" id="PIRSF038953">
    <property type="entry name" value="SigI"/>
    <property type="match status" value="1"/>
</dbReference>
<feature type="short sequence motif" description="Polymerase core binding" evidence="6">
    <location>
        <begin position="58"/>
        <end position="71"/>
    </location>
</feature>
<dbReference type="GO" id="GO:0016987">
    <property type="term" value="F:sigma factor activity"/>
    <property type="evidence" value="ECO:0007669"/>
    <property type="project" value="UniProtKB-UniRule"/>
</dbReference>
<evidence type="ECO:0000256" key="5">
    <source>
        <dbReference type="ARBA" id="ARBA00023163"/>
    </source>
</evidence>
<organism evidence="8 9">
    <name type="scientific">Robertmurraya siralis</name>
    <dbReference type="NCBI Taxonomy" id="77777"/>
    <lineage>
        <taxon>Bacteria</taxon>
        <taxon>Bacillati</taxon>
        <taxon>Bacillota</taxon>
        <taxon>Bacilli</taxon>
        <taxon>Bacillales</taxon>
        <taxon>Bacillaceae</taxon>
        <taxon>Robertmurraya</taxon>
    </lineage>
</organism>
<comment type="similarity">
    <text evidence="6">Belongs to the sigma-70 factor family. SigI subfamily.</text>
</comment>
<dbReference type="InterPro" id="IPR007627">
    <property type="entry name" value="RNA_pol_sigma70_r2"/>
</dbReference>
<accession>A0A919WGD1</accession>
<evidence type="ECO:0000313" key="9">
    <source>
        <dbReference type="Proteomes" id="UP000682111"/>
    </source>
</evidence>
<dbReference type="HAMAP" id="MF_02064">
    <property type="entry name" value="Sigma70_SigI"/>
    <property type="match status" value="1"/>
</dbReference>
<comment type="function">
    <text evidence="6">Sigma factors are initiation factors that promote the attachment of RNA polymerase to specific initiation sites and are then released.</text>
</comment>
<dbReference type="InterPro" id="IPR013325">
    <property type="entry name" value="RNA_pol_sigma_r2"/>
</dbReference>
<keyword evidence="2 6" id="KW-0805">Transcription regulation</keyword>
<evidence type="ECO:0000256" key="3">
    <source>
        <dbReference type="ARBA" id="ARBA00023082"/>
    </source>
</evidence>
<proteinExistence type="inferred from homology"/>
<dbReference type="AlphaFoldDB" id="A0A919WGD1"/>
<protein>
    <recommendedName>
        <fullName evidence="6">RNA polymerase sigma factor SigI</fullName>
    </recommendedName>
</protein>
<sequence>MFGLIFMAKKKKQSLEEIVQSIQQGDHSLENELIETYKPFVAKSVSSICKRYITETDDEFSIGLIAFNEAIQKYDPSKGRSLLSFADILIKRKVIDYIRSQAKYKNISLEINDEFEEDSQHSSIEAQLSIDEFHRKMEAEYRKSEIIQFAGILQQYDLSFDELVKNSPKHADARKNAMKVAQTLVEQAELKQYLLEKKKLPIKQLEETVKVSRKTIERNRKYIIAISLILLGDYLYLRDYIKGVLET</sequence>
<dbReference type="PANTHER" id="PTHR30385:SF6">
    <property type="entry name" value="RNA POLYMERASE SIGMA FACTOR SIGI"/>
    <property type="match status" value="1"/>
</dbReference>
<dbReference type="PANTHER" id="PTHR30385">
    <property type="entry name" value="SIGMA FACTOR F FLAGELLAR"/>
    <property type="match status" value="1"/>
</dbReference>
<keyword evidence="1 6" id="KW-0963">Cytoplasm</keyword>
<reference evidence="8" key="1">
    <citation type="submission" date="2021-03" db="EMBL/GenBank/DDBJ databases">
        <title>Antimicrobial resistance genes in bacteria isolated from Japanese honey, and their potential for conferring macrolide and lincosamide resistance in the American foulbrood pathogen Paenibacillus larvae.</title>
        <authorList>
            <person name="Okamoto M."/>
            <person name="Kumagai M."/>
            <person name="Kanamori H."/>
            <person name="Takamatsu D."/>
        </authorList>
    </citation>
    <scope>NUCLEOTIDE SEQUENCE</scope>
    <source>
        <strain evidence="8">J27TS8</strain>
    </source>
</reference>
<dbReference type="EMBL" id="BORC01000002">
    <property type="protein sequence ID" value="GIN61277.1"/>
    <property type="molecule type" value="Genomic_DNA"/>
</dbReference>
<evidence type="ECO:0000259" key="7">
    <source>
        <dbReference type="Pfam" id="PF04542"/>
    </source>
</evidence>
<dbReference type="Proteomes" id="UP000682111">
    <property type="component" value="Unassembled WGS sequence"/>
</dbReference>
<gene>
    <name evidence="6 8" type="primary">sigI</name>
    <name evidence="8" type="ORF">J27TS8_12700</name>
</gene>
<dbReference type="GO" id="GO:0006352">
    <property type="term" value="P:DNA-templated transcription initiation"/>
    <property type="evidence" value="ECO:0007669"/>
    <property type="project" value="UniProtKB-UniRule"/>
</dbReference>
<feature type="DNA-binding region" description="H-T-H motif" evidence="6">
    <location>
        <begin position="202"/>
        <end position="221"/>
    </location>
</feature>
<comment type="activity regulation">
    <text evidence="6">Negatively regulated by the anti-sigma-I factor RsgI.</text>
</comment>
<comment type="subunit">
    <text evidence="6">Interacts with RsgI.</text>
</comment>
<dbReference type="NCBIfam" id="NF006172">
    <property type="entry name" value="PRK08311.1-3"/>
    <property type="match status" value="1"/>
</dbReference>
<keyword evidence="5 6" id="KW-0804">Transcription</keyword>
<evidence type="ECO:0000256" key="6">
    <source>
        <dbReference type="HAMAP-Rule" id="MF_02064"/>
    </source>
</evidence>
<dbReference type="Gene3D" id="1.10.1740.10">
    <property type="match status" value="1"/>
</dbReference>
<dbReference type="GO" id="GO:0003677">
    <property type="term" value="F:DNA binding"/>
    <property type="evidence" value="ECO:0007669"/>
    <property type="project" value="UniProtKB-UniRule"/>
</dbReference>
<keyword evidence="6" id="KW-0346">Stress response</keyword>
<keyword evidence="4 6" id="KW-0238">DNA-binding</keyword>
<comment type="subcellular location">
    <subcellularLocation>
        <location evidence="6">Cytoplasm</location>
    </subcellularLocation>
</comment>
<keyword evidence="9" id="KW-1185">Reference proteome</keyword>
<dbReference type="GO" id="GO:0005737">
    <property type="term" value="C:cytoplasm"/>
    <property type="evidence" value="ECO:0007669"/>
    <property type="project" value="UniProtKB-SubCell"/>
</dbReference>
<comment type="caution">
    <text evidence="8">The sequence shown here is derived from an EMBL/GenBank/DDBJ whole genome shotgun (WGS) entry which is preliminary data.</text>
</comment>
<evidence type="ECO:0000256" key="2">
    <source>
        <dbReference type="ARBA" id="ARBA00023015"/>
    </source>
</evidence>
<feature type="domain" description="RNA polymerase sigma-70 region 2" evidence="7">
    <location>
        <begin position="33"/>
        <end position="103"/>
    </location>
</feature>
<dbReference type="Pfam" id="PF04542">
    <property type="entry name" value="Sigma70_r2"/>
    <property type="match status" value="1"/>
</dbReference>